<organism evidence="2 3">
    <name type="scientific">Dreissena polymorpha</name>
    <name type="common">Zebra mussel</name>
    <name type="synonym">Mytilus polymorpha</name>
    <dbReference type="NCBI Taxonomy" id="45954"/>
    <lineage>
        <taxon>Eukaryota</taxon>
        <taxon>Metazoa</taxon>
        <taxon>Spiralia</taxon>
        <taxon>Lophotrochozoa</taxon>
        <taxon>Mollusca</taxon>
        <taxon>Bivalvia</taxon>
        <taxon>Autobranchia</taxon>
        <taxon>Heteroconchia</taxon>
        <taxon>Euheterodonta</taxon>
        <taxon>Imparidentia</taxon>
        <taxon>Neoheterodontei</taxon>
        <taxon>Myida</taxon>
        <taxon>Dreissenoidea</taxon>
        <taxon>Dreissenidae</taxon>
        <taxon>Dreissena</taxon>
    </lineage>
</organism>
<reference evidence="2" key="1">
    <citation type="journal article" date="2019" name="bioRxiv">
        <title>The Genome of the Zebra Mussel, Dreissena polymorpha: A Resource for Invasive Species Research.</title>
        <authorList>
            <person name="McCartney M.A."/>
            <person name="Auch B."/>
            <person name="Kono T."/>
            <person name="Mallez S."/>
            <person name="Zhang Y."/>
            <person name="Obille A."/>
            <person name="Becker A."/>
            <person name="Abrahante J.E."/>
            <person name="Garbe J."/>
            <person name="Badalamenti J.P."/>
            <person name="Herman A."/>
            <person name="Mangelson H."/>
            <person name="Liachko I."/>
            <person name="Sullivan S."/>
            <person name="Sone E.D."/>
            <person name="Koren S."/>
            <person name="Silverstein K.A.T."/>
            <person name="Beckman K.B."/>
            <person name="Gohl D.M."/>
        </authorList>
    </citation>
    <scope>NUCLEOTIDE SEQUENCE</scope>
    <source>
        <strain evidence="2">Duluth1</strain>
        <tissue evidence="2">Whole animal</tissue>
    </source>
</reference>
<accession>A0A9D4LI09</accession>
<dbReference type="PANTHER" id="PTHR35378">
    <property type="entry name" value="UNNAMED PRODUCT"/>
    <property type="match status" value="1"/>
</dbReference>
<evidence type="ECO:0000313" key="3">
    <source>
        <dbReference type="Proteomes" id="UP000828390"/>
    </source>
</evidence>
<name>A0A9D4LI09_DREPO</name>
<dbReference type="Proteomes" id="UP000828390">
    <property type="component" value="Unassembled WGS sequence"/>
</dbReference>
<comment type="caution">
    <text evidence="2">The sequence shown here is derived from an EMBL/GenBank/DDBJ whole genome shotgun (WGS) entry which is preliminary data.</text>
</comment>
<gene>
    <name evidence="2" type="ORF">DPMN_100833</name>
</gene>
<dbReference type="OrthoDB" id="449340at2759"/>
<evidence type="ECO:0000256" key="1">
    <source>
        <dbReference type="SAM" id="MobiDB-lite"/>
    </source>
</evidence>
<dbReference type="AlphaFoldDB" id="A0A9D4LI09"/>
<dbReference type="PANTHER" id="PTHR35378:SF1">
    <property type="entry name" value="C2H2-TYPE DOMAIN-CONTAINING PROTEIN"/>
    <property type="match status" value="1"/>
</dbReference>
<feature type="region of interest" description="Disordered" evidence="1">
    <location>
        <begin position="252"/>
        <end position="288"/>
    </location>
</feature>
<evidence type="ECO:0000313" key="2">
    <source>
        <dbReference type="EMBL" id="KAH3858214.1"/>
    </source>
</evidence>
<feature type="compositionally biased region" description="Polar residues" evidence="1">
    <location>
        <begin position="263"/>
        <end position="286"/>
    </location>
</feature>
<sequence>MDLKPSHIFYSQDSINNFFGKRPSHNRTKNGETLDNICEGRCHVSSIPTITVVKRDRKWVTADNRRLWVFHQFERLEKCDTILVRISTYIPAAKLTSNNGLTSVRVCGPAGGYWHNKPKQQEYPVQSTMQITNQASVHLSGYKVNESIASQTLFASNAPSEYKATKLKPQYDIHMNYSPPTCFGYSSVPTRMTSAPKSIVDHPSLLTKCSTSESFQTNPIRSGLHSTYKAKVPATPIRYSLSKYPTFSDISKAQNDHSHRYTRTSVSQNSDQRSYSKQGGLSVSQDLDQHDNYSKQGACSVSQYRNHLSACTKQGNSSISTVKDSSVYHSFVRATEPNPYASEPHYILPTSRHYPFTTENDYD</sequence>
<reference evidence="2" key="2">
    <citation type="submission" date="2020-11" db="EMBL/GenBank/DDBJ databases">
        <authorList>
            <person name="McCartney M.A."/>
            <person name="Auch B."/>
            <person name="Kono T."/>
            <person name="Mallez S."/>
            <person name="Becker A."/>
            <person name="Gohl D.M."/>
            <person name="Silverstein K.A.T."/>
            <person name="Koren S."/>
            <person name="Bechman K.B."/>
            <person name="Herman A."/>
            <person name="Abrahante J.E."/>
            <person name="Garbe J."/>
        </authorList>
    </citation>
    <scope>NUCLEOTIDE SEQUENCE</scope>
    <source>
        <strain evidence="2">Duluth1</strain>
        <tissue evidence="2">Whole animal</tissue>
    </source>
</reference>
<proteinExistence type="predicted"/>
<keyword evidence="3" id="KW-1185">Reference proteome</keyword>
<dbReference type="EMBL" id="JAIWYP010000003">
    <property type="protein sequence ID" value="KAH3858214.1"/>
    <property type="molecule type" value="Genomic_DNA"/>
</dbReference>
<protein>
    <submittedName>
        <fullName evidence="2">Uncharacterized protein</fullName>
    </submittedName>
</protein>